<gene>
    <name evidence="4" type="ORF">MJAP1_002893</name>
</gene>
<dbReference type="GO" id="GO:0033971">
    <property type="term" value="F:hydroxyisourate hydrolase activity"/>
    <property type="evidence" value="ECO:0007669"/>
    <property type="project" value="UniProtKB-EC"/>
</dbReference>
<feature type="transmembrane region" description="Helical" evidence="2">
    <location>
        <begin position="88"/>
        <end position="108"/>
    </location>
</feature>
<keyword evidence="2" id="KW-0812">Transmembrane</keyword>
<evidence type="ECO:0000313" key="4">
    <source>
        <dbReference type="EMBL" id="WFD39911.1"/>
    </source>
</evidence>
<feature type="transmembrane region" description="Helical" evidence="2">
    <location>
        <begin position="120"/>
        <end position="138"/>
    </location>
</feature>
<reference evidence="4" key="1">
    <citation type="submission" date="2023-03" db="EMBL/GenBank/DDBJ databases">
        <title>Mating type loci evolution in Malassezia.</title>
        <authorList>
            <person name="Coelho M.A."/>
        </authorList>
    </citation>
    <scope>NUCLEOTIDE SEQUENCE</scope>
    <source>
        <strain evidence="4">CBS 9431</strain>
    </source>
</reference>
<dbReference type="InterPro" id="IPR056136">
    <property type="entry name" value="DUF7719"/>
</dbReference>
<dbReference type="RefSeq" id="XP_060122808.1">
    <property type="nucleotide sequence ID" value="XM_060266825.1"/>
</dbReference>
<dbReference type="AlphaFoldDB" id="A0AAF0F4Z3"/>
<dbReference type="PANTHER" id="PTHR37846:SF1">
    <property type="entry name" value="DEACETYLASE-LIKE PROTEIN"/>
    <property type="match status" value="1"/>
</dbReference>
<evidence type="ECO:0000256" key="2">
    <source>
        <dbReference type="SAM" id="Phobius"/>
    </source>
</evidence>
<proteinExistence type="predicted"/>
<dbReference type="Proteomes" id="UP001217754">
    <property type="component" value="Chromosome 5"/>
</dbReference>
<dbReference type="GeneID" id="85226544"/>
<dbReference type="PANTHER" id="PTHR37846">
    <property type="entry name" value="YALI0B21296P"/>
    <property type="match status" value="1"/>
</dbReference>
<feature type="transmembrane region" description="Helical" evidence="2">
    <location>
        <begin position="184"/>
        <end position="208"/>
    </location>
</feature>
<keyword evidence="5" id="KW-1185">Reference proteome</keyword>
<protein>
    <submittedName>
        <fullName evidence="4">Hydroxyisourate hydrolase</fullName>
        <ecNumber evidence="4">3.5.2.17</ecNumber>
    </submittedName>
</protein>
<keyword evidence="2" id="KW-1133">Transmembrane helix</keyword>
<keyword evidence="4" id="KW-0378">Hydrolase</keyword>
<feature type="region of interest" description="Disordered" evidence="1">
    <location>
        <begin position="1"/>
        <end position="20"/>
    </location>
</feature>
<evidence type="ECO:0000256" key="1">
    <source>
        <dbReference type="SAM" id="MobiDB-lite"/>
    </source>
</evidence>
<dbReference type="Pfam" id="PF24841">
    <property type="entry name" value="DUF7719"/>
    <property type="match status" value="1"/>
</dbReference>
<feature type="domain" description="DUF7719" evidence="3">
    <location>
        <begin position="148"/>
        <end position="214"/>
    </location>
</feature>
<dbReference type="EMBL" id="CP119962">
    <property type="protein sequence ID" value="WFD39911.1"/>
    <property type="molecule type" value="Genomic_DNA"/>
</dbReference>
<dbReference type="EC" id="3.5.2.17" evidence="4"/>
<evidence type="ECO:0000259" key="3">
    <source>
        <dbReference type="Pfam" id="PF24841"/>
    </source>
</evidence>
<name>A0AAF0F4Z3_9BASI</name>
<organism evidence="4 5">
    <name type="scientific">Malassezia japonica</name>
    <dbReference type="NCBI Taxonomy" id="223818"/>
    <lineage>
        <taxon>Eukaryota</taxon>
        <taxon>Fungi</taxon>
        <taxon>Dikarya</taxon>
        <taxon>Basidiomycota</taxon>
        <taxon>Ustilaginomycotina</taxon>
        <taxon>Malasseziomycetes</taxon>
        <taxon>Malasseziales</taxon>
        <taxon>Malasseziaceae</taxon>
        <taxon>Malassezia</taxon>
    </lineage>
</organism>
<accession>A0AAF0F4Z3</accession>
<keyword evidence="2" id="KW-0472">Membrane</keyword>
<feature type="transmembrane region" description="Helical" evidence="2">
    <location>
        <begin position="145"/>
        <end position="164"/>
    </location>
</feature>
<sequence length="217" mass="24480">MAILHEIPAGADDAGVDVPTEGSSATYEKFAIDAYGNPVRLPPEASDWILDDSDSDELEDEEEPTAQELYEEIQDNRMSEPLESSLDLLIWCMPFIFVFELLNVLIQQQYQVEVTLLRELKTVVSRLPVLVLFIWWTALRDRRAWLVQSTVFLLGTLSGGHFIYLVNEAPYGRAITQTPALGTLWMYCVVKMDLVLACVSLAAIYAYVRYAGLNLIL</sequence>
<evidence type="ECO:0000313" key="5">
    <source>
        <dbReference type="Proteomes" id="UP001217754"/>
    </source>
</evidence>